<feature type="domain" description="Myb-like" evidence="1">
    <location>
        <begin position="52"/>
        <end position="124"/>
    </location>
</feature>
<accession>A0A9W3D9Y9</accession>
<dbReference type="PROSITE" id="PS50090">
    <property type="entry name" value="MYB_LIKE"/>
    <property type="match status" value="1"/>
</dbReference>
<dbReference type="PANTHER" id="PTHR45023:SF4">
    <property type="entry name" value="GLYCINE-RICH PROTEIN-RELATED"/>
    <property type="match status" value="1"/>
</dbReference>
<dbReference type="OrthoDB" id="677207at2759"/>
<gene>
    <name evidence="3" type="primary">LOC130508642</name>
</gene>
<reference evidence="2" key="1">
    <citation type="journal article" date="2019" name="Database">
        <title>The radish genome database (RadishGD): an integrated information resource for radish genomics.</title>
        <authorList>
            <person name="Yu H.J."/>
            <person name="Baek S."/>
            <person name="Lee Y.J."/>
            <person name="Cho A."/>
            <person name="Mun J.H."/>
        </authorList>
    </citation>
    <scope>NUCLEOTIDE SEQUENCE [LARGE SCALE GENOMIC DNA]</scope>
    <source>
        <strain evidence="2">cv. WK10039</strain>
    </source>
</reference>
<evidence type="ECO:0000259" key="1">
    <source>
        <dbReference type="PROSITE" id="PS50090"/>
    </source>
</evidence>
<organism evidence="2 3">
    <name type="scientific">Raphanus sativus</name>
    <name type="common">Radish</name>
    <name type="synonym">Raphanus raphanistrum var. sativus</name>
    <dbReference type="NCBI Taxonomy" id="3726"/>
    <lineage>
        <taxon>Eukaryota</taxon>
        <taxon>Viridiplantae</taxon>
        <taxon>Streptophyta</taxon>
        <taxon>Embryophyta</taxon>
        <taxon>Tracheophyta</taxon>
        <taxon>Spermatophyta</taxon>
        <taxon>Magnoliopsida</taxon>
        <taxon>eudicotyledons</taxon>
        <taxon>Gunneridae</taxon>
        <taxon>Pentapetalae</taxon>
        <taxon>rosids</taxon>
        <taxon>malvids</taxon>
        <taxon>Brassicales</taxon>
        <taxon>Brassicaceae</taxon>
        <taxon>Brassiceae</taxon>
        <taxon>Raphanus</taxon>
    </lineage>
</organism>
<dbReference type="InterPro" id="IPR006912">
    <property type="entry name" value="Harbinger_derived_prot"/>
</dbReference>
<dbReference type="Pfam" id="PF04827">
    <property type="entry name" value="Plant_tran"/>
    <property type="match status" value="1"/>
</dbReference>
<evidence type="ECO:0000313" key="2">
    <source>
        <dbReference type="Proteomes" id="UP000504610"/>
    </source>
</evidence>
<protein>
    <submittedName>
        <fullName evidence="3">Glutathione S-transferase T2-like</fullName>
    </submittedName>
</protein>
<dbReference type="KEGG" id="rsz:130508642"/>
<name>A0A9W3D9Y9_RAPSA</name>
<sequence>MSLIGDSNLSCVSEKFVVVLDLLALGLHVGLFKSPLSVPNILRLHLHLKTPAQRRERKKWTPADDEVLISAWLNTSKDAIVGNDQKSGTFWNRVQEYYASSPHVIAGGLKTKHNHCKQRWHKLNDWTNKFCGVFAAAERRMTSGQSENDVLKLAHKIYYELHNQKLNLPKTTSSSKRKTCEPVSQNSSTNFGDVGDVGEVPYVEMRPEGVKAAKARRAGKGKTIEDYKTMCELKMINLEKKEKLSKLGILDTLLAKKEPLSEAEEVNFYVNGREYHLAYYLTDGIYPK</sequence>
<reference evidence="3" key="2">
    <citation type="submission" date="2025-08" db="UniProtKB">
        <authorList>
            <consortium name="RefSeq"/>
        </authorList>
    </citation>
    <scope>IDENTIFICATION</scope>
    <source>
        <tissue evidence="3">Leaf</tissue>
    </source>
</reference>
<dbReference type="InterPro" id="IPR001005">
    <property type="entry name" value="SANT/Myb"/>
</dbReference>
<dbReference type="AlphaFoldDB" id="A0A9W3D9Y9"/>
<keyword evidence="2" id="KW-1185">Reference proteome</keyword>
<dbReference type="PANTHER" id="PTHR45023">
    <property type="match status" value="1"/>
</dbReference>
<proteinExistence type="predicted"/>
<evidence type="ECO:0000313" key="3">
    <source>
        <dbReference type="RefSeq" id="XP_056860223.1"/>
    </source>
</evidence>
<dbReference type="GeneID" id="130508642"/>
<dbReference type="Proteomes" id="UP000504610">
    <property type="component" value="Chromosome 2"/>
</dbReference>
<dbReference type="RefSeq" id="XP_056860223.1">
    <property type="nucleotide sequence ID" value="XM_057004243.1"/>
</dbReference>